<dbReference type="AlphaFoldDB" id="A0A975YKD2"/>
<dbReference type="EMBL" id="CP076448">
    <property type="protein sequence ID" value="QXM25586.1"/>
    <property type="molecule type" value="Genomic_DNA"/>
</dbReference>
<dbReference type="PIRSF" id="PIRSF006470">
    <property type="entry name" value="DctB"/>
    <property type="match status" value="1"/>
</dbReference>
<dbReference type="NCBIfam" id="TIGR00787">
    <property type="entry name" value="dctP"/>
    <property type="match status" value="1"/>
</dbReference>
<dbReference type="KEGG" id="elio:KO353_05075"/>
<dbReference type="PANTHER" id="PTHR33376:SF7">
    <property type="entry name" value="C4-DICARBOXYLATE-BINDING PROTEIN DCTB"/>
    <property type="match status" value="1"/>
</dbReference>
<evidence type="ECO:0000313" key="2">
    <source>
        <dbReference type="EMBL" id="QXM25586.1"/>
    </source>
</evidence>
<feature type="chain" id="PRO_5037493639" evidence="1">
    <location>
        <begin position="21"/>
        <end position="336"/>
    </location>
</feature>
<accession>A0A975YKD2</accession>
<protein>
    <submittedName>
        <fullName evidence="2">TRAP transporter substrate-binding protein</fullName>
    </submittedName>
</protein>
<dbReference type="PANTHER" id="PTHR33376">
    <property type="match status" value="1"/>
</dbReference>
<evidence type="ECO:0000313" key="3">
    <source>
        <dbReference type="Proteomes" id="UP000694001"/>
    </source>
</evidence>
<dbReference type="Proteomes" id="UP000694001">
    <property type="component" value="Chromosome"/>
</dbReference>
<evidence type="ECO:0000256" key="1">
    <source>
        <dbReference type="SAM" id="SignalP"/>
    </source>
</evidence>
<dbReference type="CDD" id="cd13603">
    <property type="entry name" value="PBP2_TRAP_Siap_TeaA_like"/>
    <property type="match status" value="1"/>
</dbReference>
<proteinExistence type="predicted"/>
<gene>
    <name evidence="2" type="ORF">KO353_05075</name>
</gene>
<keyword evidence="3" id="KW-1185">Reference proteome</keyword>
<dbReference type="RefSeq" id="WP_218286642.1">
    <property type="nucleotide sequence ID" value="NZ_CP076448.1"/>
</dbReference>
<dbReference type="InterPro" id="IPR004682">
    <property type="entry name" value="TRAP_DctP"/>
</dbReference>
<dbReference type="GO" id="GO:0055085">
    <property type="term" value="P:transmembrane transport"/>
    <property type="evidence" value="ECO:0007669"/>
    <property type="project" value="InterPro"/>
</dbReference>
<dbReference type="PROSITE" id="PS51318">
    <property type="entry name" value="TAT"/>
    <property type="match status" value="1"/>
</dbReference>
<dbReference type="GO" id="GO:0030288">
    <property type="term" value="C:outer membrane-bounded periplasmic space"/>
    <property type="evidence" value="ECO:0007669"/>
    <property type="project" value="InterPro"/>
</dbReference>
<organism evidence="2 3">
    <name type="scientific">Elioraea tepida</name>
    <dbReference type="NCBI Taxonomy" id="2843330"/>
    <lineage>
        <taxon>Bacteria</taxon>
        <taxon>Pseudomonadati</taxon>
        <taxon>Pseudomonadota</taxon>
        <taxon>Alphaproteobacteria</taxon>
        <taxon>Acetobacterales</taxon>
        <taxon>Elioraeaceae</taxon>
        <taxon>Elioraea</taxon>
    </lineage>
</organism>
<dbReference type="InterPro" id="IPR006311">
    <property type="entry name" value="TAT_signal"/>
</dbReference>
<dbReference type="Pfam" id="PF03480">
    <property type="entry name" value="DctP"/>
    <property type="match status" value="1"/>
</dbReference>
<dbReference type="NCBIfam" id="NF037995">
    <property type="entry name" value="TRAP_S1"/>
    <property type="match status" value="1"/>
</dbReference>
<reference evidence="2" key="1">
    <citation type="submission" date="2021-06" db="EMBL/GenBank/DDBJ databases">
        <title>Elioraea tepida, sp. nov., a moderately thermophilic aerobic anoxygenic phototrophic bacterium isolated from an alkaline siliceous hot spring mat community in Yellowstone National Park, WY, USA.</title>
        <authorList>
            <person name="Saini M.K."/>
            <person name="Yoshida S."/>
            <person name="Sebastian A."/>
            <person name="Hirose S."/>
            <person name="Hara E."/>
            <person name="Tamaki H."/>
            <person name="Soulier N.T."/>
            <person name="Albert I."/>
            <person name="Hanada S."/>
            <person name="Bryant D.A."/>
            <person name="Tank M."/>
        </authorList>
    </citation>
    <scope>NUCLEOTIDE SEQUENCE</scope>
    <source>
        <strain evidence="2">MS-P2</strain>
    </source>
</reference>
<sequence>MTLRRRSALAALAAAPAALAAPAVFGQPATRIRIAGNCATEHSSSIAIEGFKAEVARLSGGRMEVDTFPAMQLGGAQENVSQVRAGTLLMTWVGMAFLSRTVPELEAISLPFQFPSREAAFKVVDGPVGELLDQRMADRGFISLGFMELGFRHVTTAAKPIRSVDDLRGLKIRLQPNETHLATFRALGANPVAMDIRELYSALQQRVVDGQENPYAIILASRYFEVQRHLTNTGHFFDFISVVANRRGFGALSAEQQGIIRTAMGSAIKAQRELAARTDGEALAALQARGIQYDPLPPSELARMRALTAGVVDGIKARIGADLVDRVQAEVARAGA</sequence>
<dbReference type="InterPro" id="IPR018389">
    <property type="entry name" value="DctP_fam"/>
</dbReference>
<keyword evidence="1" id="KW-0732">Signal</keyword>
<name>A0A975YKD2_9PROT</name>
<feature type="signal peptide" evidence="1">
    <location>
        <begin position="1"/>
        <end position="20"/>
    </location>
</feature>